<keyword evidence="2" id="KW-0472">Membrane</keyword>
<proteinExistence type="predicted"/>
<accession>A0A9N9PPS4</accession>
<keyword evidence="3" id="KW-0732">Signal</keyword>
<dbReference type="OrthoDB" id="3557178at2759"/>
<evidence type="ECO:0000256" key="2">
    <source>
        <dbReference type="SAM" id="Phobius"/>
    </source>
</evidence>
<feature type="transmembrane region" description="Helical" evidence="2">
    <location>
        <begin position="183"/>
        <end position="207"/>
    </location>
</feature>
<organism evidence="4 5">
    <name type="scientific">Hymenoscyphus fraxineus</name>
    <dbReference type="NCBI Taxonomy" id="746836"/>
    <lineage>
        <taxon>Eukaryota</taxon>
        <taxon>Fungi</taxon>
        <taxon>Dikarya</taxon>
        <taxon>Ascomycota</taxon>
        <taxon>Pezizomycotina</taxon>
        <taxon>Leotiomycetes</taxon>
        <taxon>Helotiales</taxon>
        <taxon>Helotiaceae</taxon>
        <taxon>Hymenoscyphus</taxon>
    </lineage>
</organism>
<dbReference type="EMBL" id="CAJVRL010000041">
    <property type="protein sequence ID" value="CAG8951335.1"/>
    <property type="molecule type" value="Genomic_DNA"/>
</dbReference>
<dbReference type="Proteomes" id="UP000696280">
    <property type="component" value="Unassembled WGS sequence"/>
</dbReference>
<sequence>MSISRAFLLFSVGVSVVAANAIPADAQITPAPLYNRQAVSQRLIGYYSTLGAGTWDSAGCPLSSTWTTSGSYGKCCSSGSICAGSDYATRCSGDYVYFGGSSLSCSYTCNTDYVFASTLDSSPQRWVGCASSSSSTSFYRSVAASVTASRATDTGFIVRPTVTVPGSKPTFTPPASQKKASKLWIVGVVVGVVALLAIIGIVAFILISRKKKKARAAAIASAQAPAYGPPGQPQMQQQYMQPPPGQVGMVPMVQQQQQQQQQHYPPPQENGYYPPMQDGKPGVYPIGGPPQSPPPPQWTPQQNTPSSTIPVSPITQRGSVTPSEGAAIQDQRAMNSKSPVGTISEIGSQPLNPTTPPPNNLGASPNALGASPNVVSPQQTGNTMSSVSASTPPSQQAHVASQPSQIQLGHHTRGPVSELQ</sequence>
<name>A0A9N9PPS4_9HELO</name>
<feature type="compositionally biased region" description="Low complexity" evidence="1">
    <location>
        <begin position="299"/>
        <end position="308"/>
    </location>
</feature>
<feature type="region of interest" description="Disordered" evidence="1">
    <location>
        <begin position="224"/>
        <end position="420"/>
    </location>
</feature>
<evidence type="ECO:0000256" key="3">
    <source>
        <dbReference type="SAM" id="SignalP"/>
    </source>
</evidence>
<keyword evidence="2" id="KW-1133">Transmembrane helix</keyword>
<feature type="signal peptide" evidence="3">
    <location>
        <begin position="1"/>
        <end position="19"/>
    </location>
</feature>
<feature type="compositionally biased region" description="Low complexity" evidence="1">
    <location>
        <begin position="233"/>
        <end position="263"/>
    </location>
</feature>
<evidence type="ECO:0000256" key="1">
    <source>
        <dbReference type="SAM" id="MobiDB-lite"/>
    </source>
</evidence>
<feature type="chain" id="PRO_5040240676" evidence="3">
    <location>
        <begin position="20"/>
        <end position="420"/>
    </location>
</feature>
<evidence type="ECO:0000313" key="5">
    <source>
        <dbReference type="Proteomes" id="UP000696280"/>
    </source>
</evidence>
<feature type="compositionally biased region" description="Polar residues" evidence="1">
    <location>
        <begin position="373"/>
        <end position="407"/>
    </location>
</feature>
<feature type="compositionally biased region" description="Polar residues" evidence="1">
    <location>
        <begin position="332"/>
        <end position="349"/>
    </location>
</feature>
<keyword evidence="2" id="KW-0812">Transmembrane</keyword>
<reference evidence="4" key="1">
    <citation type="submission" date="2021-07" db="EMBL/GenBank/DDBJ databases">
        <authorList>
            <person name="Durling M."/>
        </authorList>
    </citation>
    <scope>NUCLEOTIDE SEQUENCE</scope>
</reference>
<dbReference type="AlphaFoldDB" id="A0A9N9PPS4"/>
<evidence type="ECO:0000313" key="4">
    <source>
        <dbReference type="EMBL" id="CAG8951335.1"/>
    </source>
</evidence>
<protein>
    <submittedName>
        <fullName evidence="4">Uncharacterized protein</fullName>
    </submittedName>
</protein>
<gene>
    <name evidence="4" type="ORF">HYFRA_00008085</name>
</gene>
<keyword evidence="5" id="KW-1185">Reference proteome</keyword>
<comment type="caution">
    <text evidence="4">The sequence shown here is derived from an EMBL/GenBank/DDBJ whole genome shotgun (WGS) entry which is preliminary data.</text>
</comment>
<feature type="compositionally biased region" description="Polar residues" evidence="1">
    <location>
        <begin position="309"/>
        <end position="322"/>
    </location>
</feature>
<feature type="compositionally biased region" description="Pro residues" evidence="1">
    <location>
        <begin position="287"/>
        <end position="298"/>
    </location>
</feature>